<evidence type="ECO:0000313" key="2">
    <source>
        <dbReference type="EMBL" id="MCI0754002.1"/>
    </source>
</evidence>
<accession>A0ABS9W3Z2</accession>
<organism evidence="2 3">
    <name type="scientific">Teichococcus vastitatis</name>
    <dbReference type="NCBI Taxonomy" id="2307076"/>
    <lineage>
        <taxon>Bacteria</taxon>
        <taxon>Pseudomonadati</taxon>
        <taxon>Pseudomonadota</taxon>
        <taxon>Alphaproteobacteria</taxon>
        <taxon>Acetobacterales</taxon>
        <taxon>Roseomonadaceae</taxon>
        <taxon>Roseomonas</taxon>
    </lineage>
</organism>
<sequence>MSGASCHIAGVGLLGPGLPGWAASVPVLRGDATWVAADPVLPPPALLAPTERRRTGAVARLALAAALEAADGQEIAGLDTVFASSNGDGATVGAILDALTTEGGDVSPTQFHNSVHNAAAGYWGIGAHSTRPSVSLGGHDDTLPMGLLQAAAQCAAWNRPVLFCAYDAPLPPPLEACRVTRFPFAMALVLQPGSGGRAALRLWHQAEACAAASPRSGLRDALEDGNPAARALPLLEALAVPRPAGLCWNLLDGGTVRAELAPC</sequence>
<dbReference type="Pfam" id="PF13723">
    <property type="entry name" value="Ketoacyl-synt_2"/>
    <property type="match status" value="1"/>
</dbReference>
<keyword evidence="3" id="KW-1185">Reference proteome</keyword>
<dbReference type="InterPro" id="IPR016039">
    <property type="entry name" value="Thiolase-like"/>
</dbReference>
<dbReference type="RefSeq" id="WP_241792878.1">
    <property type="nucleotide sequence ID" value="NZ_JALBUU010000004.1"/>
</dbReference>
<name>A0ABS9W3Z2_9PROT</name>
<proteinExistence type="predicted"/>
<gene>
    <name evidence="2" type="ORF">MON41_09560</name>
</gene>
<reference evidence="2 3" key="1">
    <citation type="submission" date="2022-03" db="EMBL/GenBank/DDBJ databases">
        <title>Complete genome analysis of Roseomonas KG 17.1 : a prolific producer of plant growth promoters.</title>
        <authorList>
            <person name="Saadouli I."/>
            <person name="Najjari A."/>
            <person name="Mosbah A."/>
            <person name="Ouzari H.I."/>
        </authorList>
    </citation>
    <scope>NUCLEOTIDE SEQUENCE [LARGE SCALE GENOMIC DNA]</scope>
    <source>
        <strain evidence="2 3">KG17-1</strain>
    </source>
</reference>
<evidence type="ECO:0000313" key="3">
    <source>
        <dbReference type="Proteomes" id="UP001201985"/>
    </source>
</evidence>
<protein>
    <submittedName>
        <fullName evidence="2">Beta-ketoacyl synthase chain length factor</fullName>
    </submittedName>
</protein>
<comment type="caution">
    <text evidence="2">The sequence shown here is derived from an EMBL/GenBank/DDBJ whole genome shotgun (WGS) entry which is preliminary data.</text>
</comment>
<dbReference type="InterPro" id="IPR014030">
    <property type="entry name" value="Ketoacyl_synth_N"/>
</dbReference>
<dbReference type="EMBL" id="JALBUU010000004">
    <property type="protein sequence ID" value="MCI0754002.1"/>
    <property type="molecule type" value="Genomic_DNA"/>
</dbReference>
<dbReference type="Proteomes" id="UP001201985">
    <property type="component" value="Unassembled WGS sequence"/>
</dbReference>
<feature type="domain" description="Beta-ketoacyl synthase-like N-terminal" evidence="1">
    <location>
        <begin position="35"/>
        <end position="205"/>
    </location>
</feature>
<evidence type="ECO:0000259" key="1">
    <source>
        <dbReference type="Pfam" id="PF13723"/>
    </source>
</evidence>
<dbReference type="SUPFAM" id="SSF53901">
    <property type="entry name" value="Thiolase-like"/>
    <property type="match status" value="1"/>
</dbReference>